<keyword evidence="1" id="KW-0472">Membrane</keyword>
<feature type="domain" description="Haemolysin activator HlyB C-terminal" evidence="6">
    <location>
        <begin position="420"/>
        <end position="492"/>
    </location>
</feature>
<evidence type="ECO:0000259" key="6">
    <source>
        <dbReference type="Pfam" id="PF03865"/>
    </source>
</evidence>
<dbReference type="InterPro" id="IPR013686">
    <property type="entry name" value="Polypept-transport_assoc_ShlB"/>
</dbReference>
<evidence type="ECO:0000256" key="1">
    <source>
        <dbReference type="ARBA" id="ARBA00022452"/>
    </source>
</evidence>
<keyword evidence="3" id="KW-0998">Cell outer membrane</keyword>
<sequence length="587" mass="63007">MIALGTARPAGQERGKRMTSLRGGLFAATAVVALCAAAPVLAQAADDEPVATAPADAGVEDLRFDVMEFEVSGNSVLRAAEIQRALTPFTGFGKSVPDVEAARGALEKSYRDAGYATVVVEVPAQDVRNGIVKLAVVEGKVDQVRVRGARYVLPSEIKDALPGLAEGAVPNVPALQRELSDANSRATRTITPEFRAGQAPGTVDVDLVVEDKRPWGASLEWNDQYNRSTDRWRTNASVHYDNLWQRGHSANLFFQTAPYDMDQIQVWSASYYAPIGYGRTSVLGYAVQSNTDVATVGGLAVIGDGFMVGARVIHTLEGSPKGVVQSLMIGVDYKDYMDQIGLTDPATGKPLVFDTPVTYLPFTGQYRLIGGDKTSNYEISLGATFAFDGLVGDQDEFGGVPDNPTLPGPQGRPGKRADSEASFFFLSGGANYTHRFGEGWEARGMFDWQLAPAPLISNEQFVLGGVNSVRGYREAEVLGDSGFRVAMDISRDVPLAWAGEAFDKAVDWRVSAFAEGGGAFLNRPLPGEASKFWLASVGVSTSFEVLKALYGQLDLAYQFDDDPSRSGAPVKDDLGGLRLHVKFGAKY</sequence>
<feature type="domain" description="Polypeptide-transport-associated ShlB-type" evidence="7">
    <location>
        <begin position="64"/>
        <end position="139"/>
    </location>
</feature>
<evidence type="ECO:0000256" key="2">
    <source>
        <dbReference type="ARBA" id="ARBA00022692"/>
    </source>
</evidence>
<dbReference type="GO" id="GO:0098046">
    <property type="term" value="C:type V protein secretion system complex"/>
    <property type="evidence" value="ECO:0007669"/>
    <property type="project" value="TreeGrafter"/>
</dbReference>
<evidence type="ECO:0000256" key="5">
    <source>
        <dbReference type="SAM" id="SignalP"/>
    </source>
</evidence>
<accession>A0A2D2B2Y1</accession>
<dbReference type="Gene3D" id="3.10.20.310">
    <property type="entry name" value="membrane protein fhac"/>
    <property type="match status" value="1"/>
</dbReference>
<dbReference type="GO" id="GO:0046819">
    <property type="term" value="P:protein secretion by the type V secretion system"/>
    <property type="evidence" value="ECO:0007669"/>
    <property type="project" value="TreeGrafter"/>
</dbReference>
<dbReference type="AlphaFoldDB" id="A0A2D2B2Y1"/>
<name>A0A2D2B2Y1_9CAUL</name>
<proteinExistence type="predicted"/>
<evidence type="ECO:0000313" key="9">
    <source>
        <dbReference type="Proteomes" id="UP000228945"/>
    </source>
</evidence>
<feature type="region of interest" description="Disordered" evidence="4">
    <location>
        <begin position="398"/>
        <end position="417"/>
    </location>
</feature>
<evidence type="ECO:0008006" key="10">
    <source>
        <dbReference type="Google" id="ProtNLM"/>
    </source>
</evidence>
<dbReference type="OrthoDB" id="7439045at2"/>
<dbReference type="InterPro" id="IPR051544">
    <property type="entry name" value="TPS_OM_transporter"/>
</dbReference>
<dbReference type="KEGG" id="cmb:CSW64_20500"/>
<dbReference type="Gene3D" id="2.40.160.50">
    <property type="entry name" value="membrane protein fhac: a member of the omp85/tpsb transporter family"/>
    <property type="match status" value="1"/>
</dbReference>
<dbReference type="Proteomes" id="UP000228945">
    <property type="component" value="Chromosome"/>
</dbReference>
<dbReference type="PANTHER" id="PTHR34597:SF6">
    <property type="entry name" value="BLR6126 PROTEIN"/>
    <property type="match status" value="1"/>
</dbReference>
<dbReference type="Pfam" id="PF03865">
    <property type="entry name" value="ShlB"/>
    <property type="match status" value="2"/>
</dbReference>
<evidence type="ECO:0000256" key="3">
    <source>
        <dbReference type="ARBA" id="ARBA00023237"/>
    </source>
</evidence>
<organism evidence="8 9">
    <name type="scientific">Caulobacter mirabilis</name>
    <dbReference type="NCBI Taxonomy" id="69666"/>
    <lineage>
        <taxon>Bacteria</taxon>
        <taxon>Pseudomonadati</taxon>
        <taxon>Pseudomonadota</taxon>
        <taxon>Alphaproteobacteria</taxon>
        <taxon>Caulobacterales</taxon>
        <taxon>Caulobacteraceae</taxon>
        <taxon>Caulobacter</taxon>
    </lineage>
</organism>
<protein>
    <recommendedName>
        <fullName evidence="10">Hemin-binding protein</fullName>
    </recommendedName>
</protein>
<feature type="chain" id="PRO_5013837292" description="Hemin-binding protein" evidence="5">
    <location>
        <begin position="45"/>
        <end position="587"/>
    </location>
</feature>
<reference evidence="8 9" key="1">
    <citation type="submission" date="2017-10" db="EMBL/GenBank/DDBJ databases">
        <title>Genome sequence of Caulobacter mirabilis FWC38.</title>
        <authorList>
            <person name="Fiebig A."/>
            <person name="Crosson S."/>
        </authorList>
    </citation>
    <scope>NUCLEOTIDE SEQUENCE [LARGE SCALE GENOMIC DNA]</scope>
    <source>
        <strain evidence="8 9">FWC 38</strain>
    </source>
</reference>
<evidence type="ECO:0000256" key="4">
    <source>
        <dbReference type="SAM" id="MobiDB-lite"/>
    </source>
</evidence>
<evidence type="ECO:0000313" key="8">
    <source>
        <dbReference type="EMBL" id="ATQ44601.1"/>
    </source>
</evidence>
<feature type="domain" description="Haemolysin activator HlyB C-terminal" evidence="6">
    <location>
        <begin position="201"/>
        <end position="295"/>
    </location>
</feature>
<keyword evidence="1" id="KW-1134">Transmembrane beta strand</keyword>
<keyword evidence="5" id="KW-0732">Signal</keyword>
<dbReference type="InterPro" id="IPR005565">
    <property type="entry name" value="Hemolysn_activator_HlyB_C"/>
</dbReference>
<evidence type="ECO:0000259" key="7">
    <source>
        <dbReference type="Pfam" id="PF08479"/>
    </source>
</evidence>
<dbReference type="GO" id="GO:0008320">
    <property type="term" value="F:protein transmembrane transporter activity"/>
    <property type="evidence" value="ECO:0007669"/>
    <property type="project" value="TreeGrafter"/>
</dbReference>
<dbReference type="PANTHER" id="PTHR34597">
    <property type="entry name" value="SLR1661 PROTEIN"/>
    <property type="match status" value="1"/>
</dbReference>
<keyword evidence="2" id="KW-0812">Transmembrane</keyword>
<keyword evidence="9" id="KW-1185">Reference proteome</keyword>
<feature type="signal peptide" evidence="5">
    <location>
        <begin position="1"/>
        <end position="44"/>
    </location>
</feature>
<dbReference type="EMBL" id="CP024201">
    <property type="protein sequence ID" value="ATQ44601.1"/>
    <property type="molecule type" value="Genomic_DNA"/>
</dbReference>
<dbReference type="Pfam" id="PF08479">
    <property type="entry name" value="POTRA_2"/>
    <property type="match status" value="1"/>
</dbReference>
<gene>
    <name evidence="8" type="ORF">CSW64_20500</name>
</gene>